<evidence type="ECO:0000313" key="4">
    <source>
        <dbReference type="EMBL" id="MXR51854.1"/>
    </source>
</evidence>
<accession>A0A6B0T1E7</accession>
<dbReference type="InterPro" id="IPR016032">
    <property type="entry name" value="Sig_transdc_resp-reg_C-effctor"/>
</dbReference>
<keyword evidence="2" id="KW-0804">Transcription</keyword>
<dbReference type="PANTHER" id="PTHR34236">
    <property type="entry name" value="DIMETHYL SULFOXIDE REDUCTASE TRANSCRIPTIONAL ACTIVATOR"/>
    <property type="match status" value="1"/>
</dbReference>
<keyword evidence="1" id="KW-0805">Transcription regulation</keyword>
<evidence type="ECO:0000256" key="1">
    <source>
        <dbReference type="ARBA" id="ARBA00023015"/>
    </source>
</evidence>
<evidence type="ECO:0000256" key="2">
    <source>
        <dbReference type="ARBA" id="ARBA00023163"/>
    </source>
</evidence>
<dbReference type="PANTHER" id="PTHR34236:SF1">
    <property type="entry name" value="DIMETHYL SULFOXIDE REDUCTASE TRANSCRIPTIONAL ACTIVATOR"/>
    <property type="match status" value="1"/>
</dbReference>
<dbReference type="Proteomes" id="UP000466535">
    <property type="component" value="Unassembled WGS sequence"/>
</dbReference>
<keyword evidence="5" id="KW-1185">Reference proteome</keyword>
<feature type="domain" description="HTH bat-type" evidence="3">
    <location>
        <begin position="160"/>
        <end position="209"/>
    </location>
</feature>
<dbReference type="Gene3D" id="1.10.10.10">
    <property type="entry name" value="Winged helix-like DNA-binding domain superfamily/Winged helix DNA-binding domain"/>
    <property type="match status" value="1"/>
</dbReference>
<dbReference type="GO" id="GO:0003677">
    <property type="term" value="F:DNA binding"/>
    <property type="evidence" value="ECO:0007669"/>
    <property type="project" value="InterPro"/>
</dbReference>
<comment type="caution">
    <text evidence="4">The sequence shown here is derived from an EMBL/GenBank/DDBJ whole genome shotgun (WGS) entry which is preliminary data.</text>
</comment>
<dbReference type="InterPro" id="IPR036388">
    <property type="entry name" value="WH-like_DNA-bd_sf"/>
</dbReference>
<evidence type="ECO:0000259" key="3">
    <source>
        <dbReference type="Pfam" id="PF04967"/>
    </source>
</evidence>
<proteinExistence type="predicted"/>
<evidence type="ECO:0000313" key="5">
    <source>
        <dbReference type="Proteomes" id="UP000466535"/>
    </source>
</evidence>
<reference evidence="4 5" key="1">
    <citation type="submission" date="2019-12" db="EMBL/GenBank/DDBJ databases">
        <title>Isolation and characterization of three novel carbon monoxide-oxidizing members of Halobacteria from salione crusts and soils.</title>
        <authorList>
            <person name="Myers M.R."/>
            <person name="King G.M."/>
        </authorList>
    </citation>
    <scope>NUCLEOTIDE SEQUENCE [LARGE SCALE GENOMIC DNA]</scope>
    <source>
        <strain evidence="4 5">WSH3</strain>
    </source>
</reference>
<dbReference type="OrthoDB" id="27447at2157"/>
<dbReference type="SUPFAM" id="SSF46894">
    <property type="entry name" value="C-terminal effector domain of the bipartite response regulators"/>
    <property type="match status" value="1"/>
</dbReference>
<dbReference type="InterPro" id="IPR007050">
    <property type="entry name" value="HTH_bacterioopsin"/>
</dbReference>
<gene>
    <name evidence="4" type="ORF">GRX03_09575</name>
</gene>
<dbReference type="AlphaFoldDB" id="A0A6B0T1E7"/>
<organism evidence="4 5">
    <name type="scientific">Halovenus carboxidivorans</name>
    <dbReference type="NCBI Taxonomy" id="2692199"/>
    <lineage>
        <taxon>Archaea</taxon>
        <taxon>Methanobacteriati</taxon>
        <taxon>Methanobacteriota</taxon>
        <taxon>Stenosarchaea group</taxon>
        <taxon>Halobacteria</taxon>
        <taxon>Halobacteriales</taxon>
        <taxon>Haloarculaceae</taxon>
        <taxon>Halovenus</taxon>
    </lineage>
</organism>
<dbReference type="RefSeq" id="WP_159763979.1">
    <property type="nucleotide sequence ID" value="NZ_WUUT01000003.1"/>
</dbReference>
<dbReference type="EMBL" id="WUUT01000003">
    <property type="protein sequence ID" value="MXR51854.1"/>
    <property type="molecule type" value="Genomic_DNA"/>
</dbReference>
<dbReference type="GO" id="GO:0006355">
    <property type="term" value="P:regulation of DNA-templated transcription"/>
    <property type="evidence" value="ECO:0007669"/>
    <property type="project" value="InterPro"/>
</dbReference>
<protein>
    <recommendedName>
        <fullName evidence="3">HTH bat-type domain-containing protein</fullName>
    </recommendedName>
</protein>
<dbReference type="Pfam" id="PF04967">
    <property type="entry name" value="HTH_10"/>
    <property type="match status" value="1"/>
</dbReference>
<name>A0A6B0T1E7_9EURY</name>
<sequence>MTGTHAQLSVSPRRECPLRDVVTEYSVQTFVPAGGETPPQVVIEESETAVSDDPTVEAVAAGEQFVVCRLPSETDADPIGRLCDGSRCLAEGFEHLPVRPYALTWDEKWLQLLVAAPGTEAVQECVQQFEAVGLSASVEALSSDDIAGSSQPVLIDLDVLTARQQEVARLAVERGYYDCDGASAAALAAELDISQATLSEHLRAVRAKLGPQIFVTESD</sequence>